<comment type="caution">
    <text evidence="2">The sequence shown here is derived from an EMBL/GenBank/DDBJ whole genome shotgun (WGS) entry which is preliminary data.</text>
</comment>
<gene>
    <name evidence="2" type="ORF">H6G59_01115</name>
</gene>
<dbReference type="InterPro" id="IPR026881">
    <property type="entry name" value="WYL_dom"/>
</dbReference>
<protein>
    <submittedName>
        <fullName evidence="2">TIGR03985 family CRISPR-associated protein</fullName>
    </submittedName>
</protein>
<dbReference type="EMBL" id="JACJST010000001">
    <property type="protein sequence ID" value="MBD2566517.1"/>
    <property type="molecule type" value="Genomic_DNA"/>
</dbReference>
<dbReference type="Proteomes" id="UP000640531">
    <property type="component" value="Unassembled WGS sequence"/>
</dbReference>
<name>A0ABR8F8I1_9NOST</name>
<evidence type="ECO:0000313" key="3">
    <source>
        <dbReference type="Proteomes" id="UP000640531"/>
    </source>
</evidence>
<dbReference type="RefSeq" id="WP_190711334.1">
    <property type="nucleotide sequence ID" value="NZ_JACJST010000001.1"/>
</dbReference>
<evidence type="ECO:0000313" key="2">
    <source>
        <dbReference type="EMBL" id="MBD2566517.1"/>
    </source>
</evidence>
<proteinExistence type="predicted"/>
<feature type="domain" description="WYL" evidence="1">
    <location>
        <begin position="231"/>
        <end position="287"/>
    </location>
</feature>
<dbReference type="Pfam" id="PF13280">
    <property type="entry name" value="WYL"/>
    <property type="match status" value="1"/>
</dbReference>
<organism evidence="2 3">
    <name type="scientific">Anabaena lutea FACHB-196</name>
    <dbReference type="NCBI Taxonomy" id="2692881"/>
    <lineage>
        <taxon>Bacteria</taxon>
        <taxon>Bacillati</taxon>
        <taxon>Cyanobacteriota</taxon>
        <taxon>Cyanophyceae</taxon>
        <taxon>Nostocales</taxon>
        <taxon>Nostocaceae</taxon>
        <taxon>Anabaena</taxon>
    </lineage>
</organism>
<sequence length="442" mass="52188">MSEQNFSDIPQAELLQWLARGSLKQNLLRAVRLWVWLRSLYGEGQDHVFLEDGFTLADWKNAFFSSTHPKGEAIPQFHDSNCRCAKTTADWLFDTKTGLNQQEWKYSLLSHVNISNLDEILQKRLFGVTRRSLQADLQILEELGWLEIREQKYHRVKSLPSRPITTKQNSNELHFLNQEDLAEIAQNLSQKIGGVQRFFFKLDYVVTAIDQVENWQDELRKLWSQTPVPPISLIYNSARLKDSVECLVYPVCIYYVQRAVYLCAFGESPDRKTDWYNFRLDRIENITPIEWTNPGIPKSLQQRYHQRNLPNPEEIELQMDKALGFDFYLESRLMLLRFERDYHDRYIQDTSRHNTFKLIGYQKAKSLIQSSVINSEQKSELLKVFANRSPKDAYYSLQYRHGDNNVTMRLRAWRPKVEILLPYDLRQRVAADITKEIGLYHI</sequence>
<keyword evidence="3" id="KW-1185">Reference proteome</keyword>
<accession>A0ABR8F8I1</accession>
<reference evidence="2 3" key="1">
    <citation type="journal article" date="2020" name="ISME J.">
        <title>Comparative genomics reveals insights into cyanobacterial evolution and habitat adaptation.</title>
        <authorList>
            <person name="Chen M.Y."/>
            <person name="Teng W.K."/>
            <person name="Zhao L."/>
            <person name="Hu C.X."/>
            <person name="Zhou Y.K."/>
            <person name="Han B.P."/>
            <person name="Song L.R."/>
            <person name="Shu W.S."/>
        </authorList>
    </citation>
    <scope>NUCLEOTIDE SEQUENCE [LARGE SCALE GENOMIC DNA]</scope>
    <source>
        <strain evidence="2 3">FACHB-196</strain>
    </source>
</reference>
<dbReference type="NCBIfam" id="TIGR03985">
    <property type="entry name" value="TIGR03985 family CRISPR-associated protein"/>
    <property type="match status" value="1"/>
</dbReference>
<dbReference type="InterPro" id="IPR023816">
    <property type="entry name" value="CRISPR-assoc_CYA0889"/>
</dbReference>
<evidence type="ECO:0000259" key="1">
    <source>
        <dbReference type="Pfam" id="PF13280"/>
    </source>
</evidence>